<evidence type="ECO:0000256" key="8">
    <source>
        <dbReference type="ARBA" id="ARBA00043962"/>
    </source>
</evidence>
<feature type="domain" description="Peptidase M28" evidence="10">
    <location>
        <begin position="213"/>
        <end position="328"/>
    </location>
</feature>
<dbReference type="AlphaFoldDB" id="A0A0D6EIW4"/>
<feature type="signal peptide" evidence="9">
    <location>
        <begin position="1"/>
        <end position="19"/>
    </location>
</feature>
<reference evidence="12" key="1">
    <citation type="submission" date="2015-02" db="EMBL/GenBank/DDBJ databases">
        <authorList>
            <person name="Gon?alves P."/>
        </authorList>
    </citation>
    <scope>NUCLEOTIDE SEQUENCE [LARGE SCALE GENOMIC DNA]</scope>
</reference>
<dbReference type="EMBL" id="CENE01000003">
    <property type="protein sequence ID" value="CEQ39560.1"/>
    <property type="molecule type" value="Genomic_DNA"/>
</dbReference>
<proteinExistence type="inferred from homology"/>
<evidence type="ECO:0000256" key="1">
    <source>
        <dbReference type="ARBA" id="ARBA00001947"/>
    </source>
</evidence>
<accession>A0A0D6EIW4</accession>
<keyword evidence="3 9" id="KW-0645">Protease</keyword>
<dbReference type="Proteomes" id="UP000243876">
    <property type="component" value="Unassembled WGS sequence"/>
</dbReference>
<dbReference type="SUPFAM" id="SSF53187">
    <property type="entry name" value="Zn-dependent exopeptidases"/>
    <property type="match status" value="1"/>
</dbReference>
<keyword evidence="6 9" id="KW-0378">Hydrolase</keyword>
<evidence type="ECO:0000313" key="12">
    <source>
        <dbReference type="Proteomes" id="UP000243876"/>
    </source>
</evidence>
<keyword evidence="12" id="KW-1185">Reference proteome</keyword>
<dbReference type="PANTHER" id="PTHR12147:SF56">
    <property type="entry name" value="AMINOPEPTIDASE YDR415C-RELATED"/>
    <property type="match status" value="1"/>
</dbReference>
<evidence type="ECO:0000256" key="6">
    <source>
        <dbReference type="ARBA" id="ARBA00022801"/>
    </source>
</evidence>
<evidence type="ECO:0000256" key="3">
    <source>
        <dbReference type="ARBA" id="ARBA00022670"/>
    </source>
</evidence>
<dbReference type="InterPro" id="IPR045175">
    <property type="entry name" value="M28_fam"/>
</dbReference>
<dbReference type="GO" id="GO:0046872">
    <property type="term" value="F:metal ion binding"/>
    <property type="evidence" value="ECO:0007669"/>
    <property type="project" value="UniProtKB-KW"/>
</dbReference>
<dbReference type="Gene3D" id="3.40.630.10">
    <property type="entry name" value="Zn peptidases"/>
    <property type="match status" value="1"/>
</dbReference>
<evidence type="ECO:0000313" key="11">
    <source>
        <dbReference type="EMBL" id="CEQ39560.1"/>
    </source>
</evidence>
<keyword evidence="4 9" id="KW-0479">Metal-binding</keyword>
<feature type="chain" id="PRO_5005115119" description="Peptide hydrolase" evidence="9">
    <location>
        <begin position="20"/>
        <end position="386"/>
    </location>
</feature>
<gene>
    <name evidence="11" type="primary">SPOSA6832_01081</name>
</gene>
<comment type="cofactor">
    <cofactor evidence="1">
        <name>Zn(2+)</name>
        <dbReference type="ChEBI" id="CHEBI:29105"/>
    </cofactor>
</comment>
<dbReference type="InterPro" id="IPR007484">
    <property type="entry name" value="Peptidase_M28"/>
</dbReference>
<protein>
    <recommendedName>
        <fullName evidence="9">Peptide hydrolase</fullName>
        <ecNumber evidence="9">3.4.-.-</ecNumber>
    </recommendedName>
</protein>
<name>A0A0D6EIW4_SPOSA</name>
<dbReference type="EC" id="3.4.-.-" evidence="9"/>
<evidence type="ECO:0000256" key="5">
    <source>
        <dbReference type="ARBA" id="ARBA00022729"/>
    </source>
</evidence>
<dbReference type="OrthoDB" id="2214at2759"/>
<evidence type="ECO:0000256" key="9">
    <source>
        <dbReference type="RuleBase" id="RU361240"/>
    </source>
</evidence>
<keyword evidence="7 9" id="KW-0862">Zinc</keyword>
<evidence type="ECO:0000259" key="10">
    <source>
        <dbReference type="Pfam" id="PF04389"/>
    </source>
</evidence>
<comment type="similarity">
    <text evidence="8">Belongs to the peptidase M28 family. M28E subfamily.</text>
</comment>
<dbReference type="GO" id="GO:0006508">
    <property type="term" value="P:proteolysis"/>
    <property type="evidence" value="ECO:0007669"/>
    <property type="project" value="UniProtKB-KW"/>
</dbReference>
<dbReference type="GO" id="GO:0004177">
    <property type="term" value="F:aminopeptidase activity"/>
    <property type="evidence" value="ECO:0007669"/>
    <property type="project" value="UniProtKB-KW"/>
</dbReference>
<evidence type="ECO:0000256" key="4">
    <source>
        <dbReference type="ARBA" id="ARBA00022723"/>
    </source>
</evidence>
<evidence type="ECO:0000256" key="2">
    <source>
        <dbReference type="ARBA" id="ARBA00022438"/>
    </source>
</evidence>
<dbReference type="Pfam" id="PF04389">
    <property type="entry name" value="Peptidase_M28"/>
    <property type="match status" value="1"/>
</dbReference>
<dbReference type="PANTHER" id="PTHR12147">
    <property type="entry name" value="METALLOPEPTIDASE M28 FAMILY MEMBER"/>
    <property type="match status" value="1"/>
</dbReference>
<keyword evidence="2" id="KW-0031">Aminopeptidase</keyword>
<keyword evidence="5 9" id="KW-0732">Signal</keyword>
<dbReference type="GO" id="GO:0008235">
    <property type="term" value="F:metalloexopeptidase activity"/>
    <property type="evidence" value="ECO:0007669"/>
    <property type="project" value="InterPro"/>
</dbReference>
<organism evidence="11 12">
    <name type="scientific">Sporidiobolus salmonicolor</name>
    <name type="common">Yeast-like fungus</name>
    <name type="synonym">Sporobolomyces salmonicolor</name>
    <dbReference type="NCBI Taxonomy" id="5005"/>
    <lineage>
        <taxon>Eukaryota</taxon>
        <taxon>Fungi</taxon>
        <taxon>Dikarya</taxon>
        <taxon>Basidiomycota</taxon>
        <taxon>Pucciniomycotina</taxon>
        <taxon>Microbotryomycetes</taxon>
        <taxon>Sporidiobolales</taxon>
        <taxon>Sporidiobolaceae</taxon>
        <taxon>Sporobolomyces</taxon>
    </lineage>
</organism>
<evidence type="ECO:0000256" key="7">
    <source>
        <dbReference type="ARBA" id="ARBA00022833"/>
    </source>
</evidence>
<sequence length="386" mass="42341">MVHLSLPLLAGALATLSTALPVREPSQLTFSAAPSVSLRSQLNLSALEALPLSELAQLEQHIARFTEKRLVKLAEDAEPLEITEGEKALLVFSGKRFIDVTADDDTSMAVQSSEPFPKKLVYNTKALQPLFDRISLAHMKKFLSSFSGFRTRYYRSSEGKQSQQFLLGQIKEISSSNEHVKVKVSEFEHSWGQNSIIVRFNPAESAKKSDQVDSTNLLPFLGAPGADDDGSGTTSLLETFRTLVNASFVPSTYPVELHWYSAEEGGLLGSKAIAQAYAREARKVRAMLQMDMTAWVKEGTKPTVGLIQDYVSAEFTDYLGSIINEYSEIGFTPTTCGYACNSNHNIHSTKDTIDYSSEFSFEHMAQFTRVAIALAVELGGDASVVA</sequence>